<sequence>MSGYIGVDLGGKSIKYAVIDEHGNLSNRNELSATGDKEEVLVNLQNALFDLDQEAGEFEGVAVSVSGIVQDNGLLTTAGIVKPLYDVNLKDILEEKTELPVYIENNANAVAIAEKWLGVARDYHDYVGLLLDVGAGGAIIINDKIYHGAHSRAGEFGWMLTDEDDIDTEMGSLNYRGAPVLGLLRRYNQYTDYGATSPEMVINRANGGEPLASAVLKSYCHSLAKEIINLNMAFDPEAVVLSGNIVKNEKFMEKLEQEVTRIQKSRNSIASMSVPNIVAAKLDSGDAKMIGAVYQLIQEIKS</sequence>
<keyword evidence="2" id="KW-0418">Kinase</keyword>
<name>A0A0R1KDG3_9LACO</name>
<dbReference type="AlphaFoldDB" id="A0A0R1KDG3"/>
<accession>A0A0R1KDG3</accession>
<dbReference type="PANTHER" id="PTHR18964:SF170">
    <property type="entry name" value="SUGAR KINASE"/>
    <property type="match status" value="1"/>
</dbReference>
<dbReference type="Gene3D" id="3.30.420.40">
    <property type="match status" value="2"/>
</dbReference>
<evidence type="ECO:0000313" key="3">
    <source>
        <dbReference type="Proteomes" id="UP000051248"/>
    </source>
</evidence>
<dbReference type="InterPro" id="IPR000600">
    <property type="entry name" value="ROK"/>
</dbReference>
<dbReference type="GO" id="GO:0016301">
    <property type="term" value="F:kinase activity"/>
    <property type="evidence" value="ECO:0007669"/>
    <property type="project" value="UniProtKB-KW"/>
</dbReference>
<dbReference type="EMBL" id="AZDZ01000019">
    <property type="protein sequence ID" value="KRK78921.1"/>
    <property type="molecule type" value="Genomic_DNA"/>
</dbReference>
<dbReference type="eggNOG" id="COG1940">
    <property type="taxonomic scope" value="Bacteria"/>
</dbReference>
<comment type="caution">
    <text evidence="2">The sequence shown here is derived from an EMBL/GenBank/DDBJ whole genome shotgun (WGS) entry which is preliminary data.</text>
</comment>
<dbReference type="RefSeq" id="WP_025025206.1">
    <property type="nucleotide sequence ID" value="NZ_AZDZ01000019.1"/>
</dbReference>
<dbReference type="PANTHER" id="PTHR18964">
    <property type="entry name" value="ROK (REPRESSOR, ORF, KINASE) FAMILY"/>
    <property type="match status" value="1"/>
</dbReference>
<dbReference type="OrthoDB" id="9795247at2"/>
<organism evidence="2 3">
    <name type="scientific">Companilactobacillus nodensis DSM 19682 = JCM 14932 = NBRC 107160</name>
    <dbReference type="NCBI Taxonomy" id="1423775"/>
    <lineage>
        <taxon>Bacteria</taxon>
        <taxon>Bacillati</taxon>
        <taxon>Bacillota</taxon>
        <taxon>Bacilli</taxon>
        <taxon>Lactobacillales</taxon>
        <taxon>Lactobacillaceae</taxon>
        <taxon>Companilactobacillus</taxon>
    </lineage>
</organism>
<protein>
    <submittedName>
        <fullName evidence="2">Sugar kinase and transcription regulator</fullName>
    </submittedName>
</protein>
<proteinExistence type="inferred from homology"/>
<dbReference type="STRING" id="1423775.FD03_GL001280"/>
<dbReference type="InterPro" id="IPR043129">
    <property type="entry name" value="ATPase_NBD"/>
</dbReference>
<dbReference type="SUPFAM" id="SSF53067">
    <property type="entry name" value="Actin-like ATPase domain"/>
    <property type="match status" value="1"/>
</dbReference>
<dbReference type="Pfam" id="PF00480">
    <property type="entry name" value="ROK"/>
    <property type="match status" value="1"/>
</dbReference>
<reference evidence="2 3" key="1">
    <citation type="journal article" date="2015" name="Genome Announc.">
        <title>Expanding the biotechnology potential of lactobacilli through comparative genomics of 213 strains and associated genera.</title>
        <authorList>
            <person name="Sun Z."/>
            <person name="Harris H.M."/>
            <person name="McCann A."/>
            <person name="Guo C."/>
            <person name="Argimon S."/>
            <person name="Zhang W."/>
            <person name="Yang X."/>
            <person name="Jeffery I.B."/>
            <person name="Cooney J.C."/>
            <person name="Kagawa T.F."/>
            <person name="Liu W."/>
            <person name="Song Y."/>
            <person name="Salvetti E."/>
            <person name="Wrobel A."/>
            <person name="Rasinkangas P."/>
            <person name="Parkhill J."/>
            <person name="Rea M.C."/>
            <person name="O'Sullivan O."/>
            <person name="Ritari J."/>
            <person name="Douillard F.P."/>
            <person name="Paul Ross R."/>
            <person name="Yang R."/>
            <person name="Briner A.E."/>
            <person name="Felis G.E."/>
            <person name="de Vos W.M."/>
            <person name="Barrangou R."/>
            <person name="Klaenhammer T.R."/>
            <person name="Caufield P.W."/>
            <person name="Cui Y."/>
            <person name="Zhang H."/>
            <person name="O'Toole P.W."/>
        </authorList>
    </citation>
    <scope>NUCLEOTIDE SEQUENCE [LARGE SCALE GENOMIC DNA]</scope>
    <source>
        <strain evidence="2 3">DSM 19682</strain>
    </source>
</reference>
<gene>
    <name evidence="2" type="ORF">FD03_GL001280</name>
</gene>
<keyword evidence="3" id="KW-1185">Reference proteome</keyword>
<evidence type="ECO:0000256" key="1">
    <source>
        <dbReference type="ARBA" id="ARBA00006479"/>
    </source>
</evidence>
<evidence type="ECO:0000313" key="2">
    <source>
        <dbReference type="EMBL" id="KRK78921.1"/>
    </source>
</evidence>
<dbReference type="Proteomes" id="UP000051248">
    <property type="component" value="Unassembled WGS sequence"/>
</dbReference>
<comment type="similarity">
    <text evidence="1">Belongs to the ROK (NagC/XylR) family.</text>
</comment>
<dbReference type="PATRIC" id="fig|1423775.4.peg.1310"/>
<keyword evidence="2" id="KW-0808">Transferase</keyword>